<reference evidence="2 3" key="1">
    <citation type="submission" date="2020-04" db="EMBL/GenBank/DDBJ databases">
        <title>Description of novel Gluconacetobacter.</title>
        <authorList>
            <person name="Sombolestani A."/>
        </authorList>
    </citation>
    <scope>NUCLEOTIDE SEQUENCE [LARGE SCALE GENOMIC DNA]</scope>
    <source>
        <strain evidence="2 3">LMG 27724</strain>
    </source>
</reference>
<dbReference type="Gene3D" id="2.60.40.1880">
    <property type="entry name" value="Invasion associated locus B (IalB) protein"/>
    <property type="match status" value="1"/>
</dbReference>
<evidence type="ECO:0000256" key="1">
    <source>
        <dbReference type="SAM" id="SignalP"/>
    </source>
</evidence>
<protein>
    <submittedName>
        <fullName evidence="2">Invasion protein</fullName>
    </submittedName>
</protein>
<dbReference type="InterPro" id="IPR038696">
    <property type="entry name" value="IalB_sf"/>
</dbReference>
<dbReference type="Proteomes" id="UP000577891">
    <property type="component" value="Unassembled WGS sequence"/>
</dbReference>
<accession>A0A7W4P4R7</accession>
<organism evidence="2 3">
    <name type="scientific">Gluconacetobacter asukensis</name>
    <dbReference type="NCBI Taxonomy" id="1017181"/>
    <lineage>
        <taxon>Bacteria</taxon>
        <taxon>Pseudomonadati</taxon>
        <taxon>Pseudomonadota</taxon>
        <taxon>Alphaproteobacteria</taxon>
        <taxon>Acetobacterales</taxon>
        <taxon>Acetobacteraceae</taxon>
        <taxon>Gluconacetobacter</taxon>
    </lineage>
</organism>
<feature type="signal peptide" evidence="1">
    <location>
        <begin position="1"/>
        <end position="24"/>
    </location>
</feature>
<feature type="chain" id="PRO_5030694111" evidence="1">
    <location>
        <begin position="25"/>
        <end position="203"/>
    </location>
</feature>
<comment type="caution">
    <text evidence="2">The sequence shown here is derived from an EMBL/GenBank/DDBJ whole genome shotgun (WGS) entry which is preliminary data.</text>
</comment>
<dbReference type="AlphaFoldDB" id="A0A7W4P4R7"/>
<gene>
    <name evidence="2" type="ORF">HLH35_18650</name>
</gene>
<dbReference type="EMBL" id="JABEQE010000028">
    <property type="protein sequence ID" value="MBB2174105.1"/>
    <property type="molecule type" value="Genomic_DNA"/>
</dbReference>
<evidence type="ECO:0000313" key="3">
    <source>
        <dbReference type="Proteomes" id="UP000577891"/>
    </source>
</evidence>
<dbReference type="Pfam" id="PF06776">
    <property type="entry name" value="IalB"/>
    <property type="match status" value="1"/>
</dbReference>
<dbReference type="InterPro" id="IPR010642">
    <property type="entry name" value="Invasion_prot_B"/>
</dbReference>
<proteinExistence type="predicted"/>
<keyword evidence="3" id="KW-1185">Reference proteome</keyword>
<name>A0A7W4P4R7_9PROT</name>
<sequence>MKNSIVAVSAGAILSICTFGAVHGAEISKSNGALAASPTVMSGLAGDWSYRCTFPSPAPGSAPDACVLEQRLVMQNAQKQTVPLGGVILARSVSASRDGARVAQPWRLTLMTPLGMSLQAPAQLSFDKGTAFPLPLQTCVSAGCLSGLPLSDTQLTALRHGKVGHIVLTKLAGGTLTINFALDGADTGLRTLEGWSKPTASSR</sequence>
<keyword evidence="1" id="KW-0732">Signal</keyword>
<evidence type="ECO:0000313" key="2">
    <source>
        <dbReference type="EMBL" id="MBB2174105.1"/>
    </source>
</evidence>